<dbReference type="STRING" id="1454201.NMS_0698"/>
<dbReference type="OrthoDB" id="1144773at2"/>
<sequence length="617" mass="69666">MKITLPFQRFMPLKHASILLVFFTFFSCEKEDSDLIENPANAEEIMIKTYNSKDFEFDTSLLDKLKETKSILSVREKSFYDSINHFYVDDSRFNHLKQGQYESYSFEIVDTADSLFDKQLVLATKSNGQNEIYYESYIAKIPKINILPGTETGDLISNEIQLTKLKTNFTFSKDLSYSTIGDCLYVYSVVTTYPPCWNDHEHDAPKDPDDMHPSCDLSSTTDYTFLSASCSGDSGGDSSSGSSGSSYSGSGDTDGSSGSSGNFDPDGSTPFSPVETCPKSGGTSLTSPDGCTTDVDQYNREQLMLEEFYNSLGSAFLTWINDPQNIDFKLQLESFLKSNMRDLTSFAFARAAVEAKSLNPRFTEVDWDERIIENLSGRTKEVYKILKASDPFFAEKLIRDNFESGKETLLILSMGDLPSSVNSDTPALLDLNYDALIGEFRTHKIVFDKNRIQNFTNIEIAQITIHEFLHTELMERSIQLGLFTRVESVQNIFEPLPSNIPINVAESNDVIFAYMVNNYRATPSTASDWNHNAFSIENYRGKIVDAMLSVHPFLTDPSPTSAFPPRSLNNMTLREIFEDFSWNGLKETAEYLALDQSVKDRIEFVTEEINRTYSRTL</sequence>
<dbReference type="EMBL" id="AP014548">
    <property type="protein sequence ID" value="BAO54707.1"/>
    <property type="molecule type" value="Genomic_DNA"/>
</dbReference>
<dbReference type="HOGENOM" id="CLU_442679_0_0_10"/>
<accession>W8VWG3</accession>
<organism evidence="2 3">
    <name type="scientific">Nonlabens marinus S1-08</name>
    <dbReference type="NCBI Taxonomy" id="1454201"/>
    <lineage>
        <taxon>Bacteria</taxon>
        <taxon>Pseudomonadati</taxon>
        <taxon>Bacteroidota</taxon>
        <taxon>Flavobacteriia</taxon>
        <taxon>Flavobacteriales</taxon>
        <taxon>Flavobacteriaceae</taxon>
        <taxon>Nonlabens</taxon>
    </lineage>
</organism>
<name>W8VWG3_9FLAO</name>
<dbReference type="Proteomes" id="UP000031760">
    <property type="component" value="Chromosome"/>
</dbReference>
<evidence type="ECO:0000313" key="2">
    <source>
        <dbReference type="EMBL" id="BAO54707.1"/>
    </source>
</evidence>
<dbReference type="PROSITE" id="PS51257">
    <property type="entry name" value="PROKAR_LIPOPROTEIN"/>
    <property type="match status" value="1"/>
</dbReference>
<keyword evidence="3" id="KW-1185">Reference proteome</keyword>
<dbReference type="KEGG" id="nmf:NMS_0698"/>
<proteinExistence type="predicted"/>
<dbReference type="AlphaFoldDB" id="W8VWG3"/>
<gene>
    <name evidence="2" type="ORF">NMS_0698</name>
</gene>
<reference evidence="2 3" key="1">
    <citation type="journal article" date="2014" name="Proc. Natl. Acad. Sci. U.S.A.">
        <title>Functional characterization of flavobacteria rhodopsins reveals a unique class of light-driven chloride pump in bacteria.</title>
        <authorList>
            <person name="Yoshizawa S."/>
            <person name="Kumagai Y."/>
            <person name="Kim H."/>
            <person name="Ogura Y."/>
            <person name="Hayashi T."/>
            <person name="Iwasaki W."/>
            <person name="DeLong E.F."/>
            <person name="Kogure K."/>
        </authorList>
    </citation>
    <scope>NUCLEOTIDE SEQUENCE [LARGE SCALE GENOMIC DNA]</scope>
    <source>
        <strain evidence="2 3">S1-08</strain>
    </source>
</reference>
<feature type="region of interest" description="Disordered" evidence="1">
    <location>
        <begin position="232"/>
        <end position="293"/>
    </location>
</feature>
<evidence type="ECO:0000256" key="1">
    <source>
        <dbReference type="SAM" id="MobiDB-lite"/>
    </source>
</evidence>
<evidence type="ECO:0000313" key="3">
    <source>
        <dbReference type="Proteomes" id="UP000031760"/>
    </source>
</evidence>
<feature type="compositionally biased region" description="Polar residues" evidence="1">
    <location>
        <begin position="281"/>
        <end position="293"/>
    </location>
</feature>
<feature type="compositionally biased region" description="Low complexity" evidence="1">
    <location>
        <begin position="232"/>
        <end position="268"/>
    </location>
</feature>
<dbReference type="RefSeq" id="WP_148311325.1">
    <property type="nucleotide sequence ID" value="NZ_AP014548.1"/>
</dbReference>
<protein>
    <submittedName>
        <fullName evidence="2">Uncharacterized protein</fullName>
    </submittedName>
</protein>